<feature type="transmembrane region" description="Helical" evidence="2">
    <location>
        <begin position="197"/>
        <end position="217"/>
    </location>
</feature>
<evidence type="ECO:0000313" key="4">
    <source>
        <dbReference type="Proteomes" id="UP001213000"/>
    </source>
</evidence>
<keyword evidence="4" id="KW-1185">Reference proteome</keyword>
<evidence type="ECO:0000313" key="3">
    <source>
        <dbReference type="EMBL" id="KAJ3571325.1"/>
    </source>
</evidence>
<feature type="transmembrane region" description="Helical" evidence="2">
    <location>
        <begin position="275"/>
        <end position="296"/>
    </location>
</feature>
<keyword evidence="2" id="KW-0812">Transmembrane</keyword>
<keyword evidence="2" id="KW-1133">Transmembrane helix</keyword>
<protein>
    <submittedName>
        <fullName evidence="3">Uncharacterized protein</fullName>
    </submittedName>
</protein>
<feature type="compositionally biased region" description="Basic and acidic residues" evidence="1">
    <location>
        <begin position="361"/>
        <end position="371"/>
    </location>
</feature>
<dbReference type="Proteomes" id="UP001213000">
    <property type="component" value="Unassembled WGS sequence"/>
</dbReference>
<organism evidence="3 4">
    <name type="scientific">Leucocoprinus birnbaumii</name>
    <dbReference type="NCBI Taxonomy" id="56174"/>
    <lineage>
        <taxon>Eukaryota</taxon>
        <taxon>Fungi</taxon>
        <taxon>Dikarya</taxon>
        <taxon>Basidiomycota</taxon>
        <taxon>Agaricomycotina</taxon>
        <taxon>Agaricomycetes</taxon>
        <taxon>Agaricomycetidae</taxon>
        <taxon>Agaricales</taxon>
        <taxon>Agaricineae</taxon>
        <taxon>Agaricaceae</taxon>
        <taxon>Leucocoprinus</taxon>
    </lineage>
</organism>
<proteinExistence type="predicted"/>
<feature type="transmembrane region" description="Helical" evidence="2">
    <location>
        <begin position="158"/>
        <end position="177"/>
    </location>
</feature>
<keyword evidence="2" id="KW-0472">Membrane</keyword>
<sequence>MPSLSPLAIKVRSDAPDANSVTFSITAAVLSETLCQTLFYGIYLTTCVPCCRTICLVGTGGREKRWRRLNEVHWLMAVIAFALFVLSTFDIAIGWLNIFQAFVRPEIAISVLTNFADWIQTAQGTDLFGSMLLWDFVLVYRCWIVYGRQWTVMIPSAAIYLVNLALAGAIFGIAPSLGNSAEEASAARSLEQLTLGFYGTVAVQNILTTSLLVWRIWRVERKSIQQIDRGALSIDRDQRPPRHLRNVIRVLSESGATYTTLIVITLISSATSTQAVYPISSITFQMTGIAFNMMLVRTSPNRDEQFTTFEQDDLTTIHAPPHRHHGTEVAGDFLFNPHKLTKPQEVAMNSTQSRSNFLENSESKERARSLQ</sequence>
<feature type="transmembrane region" description="Helical" evidence="2">
    <location>
        <begin position="127"/>
        <end position="146"/>
    </location>
</feature>
<feature type="region of interest" description="Disordered" evidence="1">
    <location>
        <begin position="344"/>
        <end position="371"/>
    </location>
</feature>
<evidence type="ECO:0000256" key="2">
    <source>
        <dbReference type="SAM" id="Phobius"/>
    </source>
</evidence>
<evidence type="ECO:0000256" key="1">
    <source>
        <dbReference type="SAM" id="MobiDB-lite"/>
    </source>
</evidence>
<feature type="compositionally biased region" description="Polar residues" evidence="1">
    <location>
        <begin position="347"/>
        <end position="360"/>
    </location>
</feature>
<dbReference type="AlphaFoldDB" id="A0AAD5VZQ8"/>
<dbReference type="EMBL" id="JANIEX010000191">
    <property type="protein sequence ID" value="KAJ3571325.1"/>
    <property type="molecule type" value="Genomic_DNA"/>
</dbReference>
<comment type="caution">
    <text evidence="3">The sequence shown here is derived from an EMBL/GenBank/DDBJ whole genome shotgun (WGS) entry which is preliminary data.</text>
</comment>
<name>A0AAD5VZQ8_9AGAR</name>
<reference evidence="3" key="1">
    <citation type="submission" date="2022-07" db="EMBL/GenBank/DDBJ databases">
        <title>Genome Sequence of Leucocoprinus birnbaumii.</title>
        <authorList>
            <person name="Buettner E."/>
        </authorList>
    </citation>
    <scope>NUCLEOTIDE SEQUENCE</scope>
    <source>
        <strain evidence="3">VT141</strain>
    </source>
</reference>
<feature type="transmembrane region" description="Helical" evidence="2">
    <location>
        <begin position="246"/>
        <end position="269"/>
    </location>
</feature>
<accession>A0AAD5VZQ8</accession>
<feature type="transmembrane region" description="Helical" evidence="2">
    <location>
        <begin position="72"/>
        <end position="96"/>
    </location>
</feature>
<gene>
    <name evidence="3" type="ORF">NP233_g3827</name>
</gene>